<sequence length="32" mass="3850">MLTKVLLNEYTIYKDYKVRILFRKEVHGGGTY</sequence>
<name>A0ABS4RIM9_9BACI</name>
<protein>
    <submittedName>
        <fullName evidence="1">Uncharacterized protein</fullName>
    </submittedName>
</protein>
<dbReference type="EMBL" id="JAGIKZ010000025">
    <property type="protein sequence ID" value="MBP2242721.1"/>
    <property type="molecule type" value="Genomic_DNA"/>
</dbReference>
<organism evidence="1 2">
    <name type="scientific">Cytobacillus eiseniae</name>
    <dbReference type="NCBI Taxonomy" id="762947"/>
    <lineage>
        <taxon>Bacteria</taxon>
        <taxon>Bacillati</taxon>
        <taxon>Bacillota</taxon>
        <taxon>Bacilli</taxon>
        <taxon>Bacillales</taxon>
        <taxon>Bacillaceae</taxon>
        <taxon>Cytobacillus</taxon>
    </lineage>
</organism>
<dbReference type="Proteomes" id="UP001519293">
    <property type="component" value="Unassembled WGS sequence"/>
</dbReference>
<reference evidence="1 2" key="1">
    <citation type="submission" date="2021-03" db="EMBL/GenBank/DDBJ databases">
        <title>Genomic Encyclopedia of Type Strains, Phase IV (KMG-IV): sequencing the most valuable type-strain genomes for metagenomic binning, comparative biology and taxonomic classification.</title>
        <authorList>
            <person name="Goeker M."/>
        </authorList>
    </citation>
    <scope>NUCLEOTIDE SEQUENCE [LARGE SCALE GENOMIC DNA]</scope>
    <source>
        <strain evidence="1 2">DSM 26675</strain>
    </source>
</reference>
<keyword evidence="2" id="KW-1185">Reference proteome</keyword>
<accession>A0ABS4RIM9</accession>
<evidence type="ECO:0000313" key="2">
    <source>
        <dbReference type="Proteomes" id="UP001519293"/>
    </source>
</evidence>
<gene>
    <name evidence="1" type="ORF">J2Z40_003301</name>
</gene>
<comment type="caution">
    <text evidence="1">The sequence shown here is derived from an EMBL/GenBank/DDBJ whole genome shotgun (WGS) entry which is preliminary data.</text>
</comment>
<proteinExistence type="predicted"/>
<evidence type="ECO:0000313" key="1">
    <source>
        <dbReference type="EMBL" id="MBP2242721.1"/>
    </source>
</evidence>